<feature type="coiled-coil region" evidence="1">
    <location>
        <begin position="550"/>
        <end position="577"/>
    </location>
</feature>
<accession>A0AAJ5EEH3</accession>
<reference evidence="4 6" key="1">
    <citation type="submission" date="2019-03" db="EMBL/GenBank/DDBJ databases">
        <title>Vagococcus sp. was isolated fron gut of Carduelis flavirostris.</title>
        <authorList>
            <person name="Ge Y."/>
        </authorList>
    </citation>
    <scope>NUCLEOTIDE SEQUENCE [LARGE SCALE GENOMIC DNA]</scope>
    <source>
        <strain evidence="4 6">CF-210</strain>
    </source>
</reference>
<dbReference type="Proteomes" id="UP000296883">
    <property type="component" value="Chromosome"/>
</dbReference>
<dbReference type="PANTHER" id="PTHR43581">
    <property type="entry name" value="ATP/GTP PHOSPHATASE"/>
    <property type="match status" value="1"/>
</dbReference>
<dbReference type="Pfam" id="PF13175">
    <property type="entry name" value="AAA_15"/>
    <property type="match status" value="1"/>
</dbReference>
<evidence type="ECO:0000313" key="5">
    <source>
        <dbReference type="Proteomes" id="UP000296883"/>
    </source>
</evidence>
<proteinExistence type="predicted"/>
<dbReference type="Gene3D" id="3.40.50.300">
    <property type="entry name" value="P-loop containing nucleotide triphosphate hydrolases"/>
    <property type="match status" value="1"/>
</dbReference>
<protein>
    <recommendedName>
        <fullName evidence="2">Endonuclease GajA/Old nuclease/RecF-like AAA domain-containing protein</fullName>
    </recommendedName>
</protein>
<name>A0AAJ5EEH3_9ENTE</name>
<dbReference type="EMBL" id="CP038865">
    <property type="protein sequence ID" value="QCA28734.1"/>
    <property type="molecule type" value="Genomic_DNA"/>
</dbReference>
<evidence type="ECO:0000313" key="6">
    <source>
        <dbReference type="Proteomes" id="UP000297725"/>
    </source>
</evidence>
<keyword evidence="1" id="KW-0175">Coiled coil</keyword>
<dbReference type="Proteomes" id="UP000297725">
    <property type="component" value="Unassembled WGS sequence"/>
</dbReference>
<keyword evidence="5" id="KW-1185">Reference proteome</keyword>
<sequence>MTVVGIIEVTGSDVRSYCFDSRIQMETEFNENKVFVRIQKSDKFIQNFYGEVVDCLTVNVGGNGSGKTRLLRKIISILEGEELNRNTIVIFKENEEYLYKISRIFDFELYIDDVIKKEKGQWGNIIKHTKSMFISNNLESTNLLNSKKKSRVIDASLTNLIINGFYDYKSLEQSNTANQIRFIFNDISSNDEEGMLERFGLNSIIELESERVDNAYDTYFKKHSFAYAYLNKESEKLVDNTKHTNFQLTANKSFLFNQIKRENDAYTDFRYFLENKFGKERINEAPDYNINRIITKIDLFLSEEEEFSEIFFDKLYNEERSIYDSFIKGLDVDIVDEYKYLIDISNFIVKDKVVLNTNKKMLNNDIFKYFNKSWNSISSGTNSLLSIFSNLSLLSDKEEDNIIILLDEVDVTLHPEWQRKFIHELLLFTNKKFKGKNVQIILTTHSPLVLSDIRKDDVNFLCNNHSKIEINTFGANLNELMAESFFLSDGLIGDFSKGVIKTIINKINGQERLSQSEVNNIYSIIEEIGEVFIKNSLIKNMESSRYYKANENVEARREYLENELNKIKIELKEISESNGVTK</sequence>
<evidence type="ECO:0000259" key="2">
    <source>
        <dbReference type="Pfam" id="PF13175"/>
    </source>
</evidence>
<dbReference type="SUPFAM" id="SSF52540">
    <property type="entry name" value="P-loop containing nucleoside triphosphate hydrolases"/>
    <property type="match status" value="1"/>
</dbReference>
<dbReference type="RefSeq" id="WP_135254661.1">
    <property type="nucleotide sequence ID" value="NZ_CP038865.1"/>
</dbReference>
<reference evidence="3 5" key="2">
    <citation type="journal article" date="2020" name="Int. J. Syst. Evol. Microbiol.">
        <title>Vagococcus xieshaowenii sp. nov., isolated from snow finch (Montifringilla taczanowskii) cloacal content.</title>
        <authorList>
            <person name="Ge Y."/>
            <person name="Yang J."/>
            <person name="Lai X.H."/>
            <person name="Zhang G."/>
            <person name="Jin D."/>
            <person name="Lu S."/>
            <person name="Wang B."/>
            <person name="Huang Y."/>
            <person name="Huang Y."/>
            <person name="Ren Z."/>
            <person name="Zhang X."/>
            <person name="Xu J."/>
        </authorList>
    </citation>
    <scope>NUCLEOTIDE SEQUENCE [LARGE SCALE GENOMIC DNA]</scope>
    <source>
        <strain evidence="3">Personal::cf-49</strain>
        <strain evidence="5">personal::cf-49</strain>
    </source>
</reference>
<gene>
    <name evidence="4" type="ORF">E4031_06605</name>
    <name evidence="3" type="ORF">E4Z98_05170</name>
</gene>
<dbReference type="PANTHER" id="PTHR43581:SF2">
    <property type="entry name" value="EXCINUCLEASE ATPASE SUBUNIT"/>
    <property type="match status" value="1"/>
</dbReference>
<feature type="domain" description="Endonuclease GajA/Old nuclease/RecF-like AAA" evidence="2">
    <location>
        <begin position="54"/>
        <end position="447"/>
    </location>
</feature>
<organism evidence="4 6">
    <name type="scientific">Vagococcus xieshaowenii</name>
    <dbReference type="NCBI Taxonomy" id="2562451"/>
    <lineage>
        <taxon>Bacteria</taxon>
        <taxon>Bacillati</taxon>
        <taxon>Bacillota</taxon>
        <taxon>Bacilli</taxon>
        <taxon>Lactobacillales</taxon>
        <taxon>Enterococcaceae</taxon>
        <taxon>Vagococcus</taxon>
    </lineage>
</organism>
<dbReference type="InterPro" id="IPR027417">
    <property type="entry name" value="P-loop_NTPase"/>
</dbReference>
<dbReference type="EMBL" id="SRHU01000024">
    <property type="protein sequence ID" value="TFZ40458.1"/>
    <property type="molecule type" value="Genomic_DNA"/>
</dbReference>
<dbReference type="InterPro" id="IPR041685">
    <property type="entry name" value="AAA_GajA/Old/RecF-like"/>
</dbReference>
<evidence type="ECO:0000313" key="4">
    <source>
        <dbReference type="EMBL" id="TFZ40458.1"/>
    </source>
</evidence>
<evidence type="ECO:0000256" key="1">
    <source>
        <dbReference type="SAM" id="Coils"/>
    </source>
</evidence>
<dbReference type="InterPro" id="IPR051396">
    <property type="entry name" value="Bact_Antivir_Def_Nuclease"/>
</dbReference>
<evidence type="ECO:0000313" key="3">
    <source>
        <dbReference type="EMBL" id="QCA28734.1"/>
    </source>
</evidence>
<dbReference type="AlphaFoldDB" id="A0AAJ5EEH3"/>